<feature type="transmembrane region" description="Helical" evidence="3">
    <location>
        <begin position="7"/>
        <end position="28"/>
    </location>
</feature>
<dbReference type="PIRSF" id="PIRSF001221">
    <property type="entry name" value="Amidase_fungi"/>
    <property type="match status" value="1"/>
</dbReference>
<dbReference type="Gene3D" id="3.90.1300.10">
    <property type="entry name" value="Amidase signature (AS) domain"/>
    <property type="match status" value="1"/>
</dbReference>
<feature type="active site" description="Charge relay system" evidence="2">
    <location>
        <position position="199"/>
    </location>
</feature>
<keyword evidence="3" id="KW-1133">Transmembrane helix</keyword>
<dbReference type="GeneID" id="106740560"/>
<dbReference type="PANTHER" id="PTHR43372">
    <property type="entry name" value="FATTY-ACID AMIDE HYDROLASE"/>
    <property type="match status" value="1"/>
</dbReference>
<evidence type="ECO:0000313" key="5">
    <source>
        <dbReference type="Proteomes" id="UP000515204"/>
    </source>
</evidence>
<dbReference type="OrthoDB" id="6428749at2759"/>
<proteinExistence type="inferred from homology"/>
<sequence length="527" mass="59066">MYFLMQIIFIVVNGIYLALVWILSFIHYRKPPSIPPITEPLLMISATELAKKIRERKYTSYEVVSAYIKRIKEVNPYLNAIAEDRFEIALTEAKNCDNLLEAGNVDIVELQKQKPLFGIPFTVKESLPVKGLSHTGCTLPLKGRKASTDTFVVKTLRDAGAIPLCVTNTPELCCGFDSYNFLYGRTHNPYDTRYITGGSSGGEAALLGAGSSLIGIGSDIGGSIRLPALFCGIFGFKPSPKVIPSRDHFPSNNNENFQNYMTFGPMTRYADDLSLFMKVISMKSNCDLCLDEPVDWKQMKVYYRDSLSKSLSILSLSPEFKQCILKAAIHFVERDVHTEEIPIEWPARLFEMILAHLLDVGQINLLMDTKNPKLRKNLIVEMIKAIFGQSQYTMSLLCFESMKHIFPMFSGKETLRNYFLEFKEFKQKLENLLGKNGVLIYPTFRITAPFPEPVLAEARSSMAYCSLANILGFPAVQIPMGLNNKGMPIGFQVIAAPYQDRLCLAAAKELETAFGGWVPPSISTINN</sequence>
<dbReference type="RefSeq" id="XP_014467218.1">
    <property type="nucleotide sequence ID" value="XM_014611732.1"/>
</dbReference>
<dbReference type="InterPro" id="IPR023631">
    <property type="entry name" value="Amidase_dom"/>
</dbReference>
<accession>A0A6P3WMB9</accession>
<evidence type="ECO:0000256" key="2">
    <source>
        <dbReference type="PIRSR" id="PIRSR001221-1"/>
    </source>
</evidence>
<evidence type="ECO:0000313" key="7">
    <source>
        <dbReference type="RefSeq" id="XP_014467218.1"/>
    </source>
</evidence>
<dbReference type="RefSeq" id="XP_014467217.1">
    <property type="nucleotide sequence ID" value="XM_014611731.1"/>
</dbReference>
<organism evidence="5 7">
    <name type="scientific">Dinoponera quadriceps</name>
    <name type="common">South American ant</name>
    <dbReference type="NCBI Taxonomy" id="609295"/>
    <lineage>
        <taxon>Eukaryota</taxon>
        <taxon>Metazoa</taxon>
        <taxon>Ecdysozoa</taxon>
        <taxon>Arthropoda</taxon>
        <taxon>Hexapoda</taxon>
        <taxon>Insecta</taxon>
        <taxon>Pterygota</taxon>
        <taxon>Neoptera</taxon>
        <taxon>Endopterygota</taxon>
        <taxon>Hymenoptera</taxon>
        <taxon>Apocrita</taxon>
        <taxon>Aculeata</taxon>
        <taxon>Formicoidea</taxon>
        <taxon>Formicidae</taxon>
        <taxon>Ponerinae</taxon>
        <taxon>Ponerini</taxon>
        <taxon>Dinoponera</taxon>
    </lineage>
</organism>
<dbReference type="InterPro" id="IPR052739">
    <property type="entry name" value="FAAH2"/>
</dbReference>
<keyword evidence="5" id="KW-1185">Reference proteome</keyword>
<keyword evidence="3" id="KW-0812">Transmembrane</keyword>
<evidence type="ECO:0000259" key="4">
    <source>
        <dbReference type="Pfam" id="PF01425"/>
    </source>
</evidence>
<name>A0A6P3WMB9_DINQU</name>
<dbReference type="SUPFAM" id="SSF75304">
    <property type="entry name" value="Amidase signature (AS) enzymes"/>
    <property type="match status" value="1"/>
</dbReference>
<feature type="active site" description="Acyl-ester intermediate" evidence="2">
    <location>
        <position position="223"/>
    </location>
</feature>
<dbReference type="AlphaFoldDB" id="A0A6P3WMB9"/>
<evidence type="ECO:0000256" key="3">
    <source>
        <dbReference type="SAM" id="Phobius"/>
    </source>
</evidence>
<keyword evidence="3" id="KW-0472">Membrane</keyword>
<dbReference type="Proteomes" id="UP000515204">
    <property type="component" value="Unplaced"/>
</dbReference>
<dbReference type="PANTHER" id="PTHR43372:SF3">
    <property type="entry name" value="AT07710P-RELATED"/>
    <property type="match status" value="1"/>
</dbReference>
<dbReference type="Pfam" id="PF01425">
    <property type="entry name" value="Amidase"/>
    <property type="match status" value="1"/>
</dbReference>
<evidence type="ECO:0000256" key="1">
    <source>
        <dbReference type="ARBA" id="ARBA00009199"/>
    </source>
</evidence>
<feature type="active site" description="Charge relay system" evidence="2">
    <location>
        <position position="124"/>
    </location>
</feature>
<comment type="similarity">
    <text evidence="1">Belongs to the amidase family.</text>
</comment>
<dbReference type="PROSITE" id="PS00571">
    <property type="entry name" value="AMIDASES"/>
    <property type="match status" value="1"/>
</dbReference>
<dbReference type="GO" id="GO:0012505">
    <property type="term" value="C:endomembrane system"/>
    <property type="evidence" value="ECO:0007669"/>
    <property type="project" value="TreeGrafter"/>
</dbReference>
<gene>
    <name evidence="6 7" type="primary">LOC106740560</name>
</gene>
<dbReference type="InterPro" id="IPR020556">
    <property type="entry name" value="Amidase_CS"/>
</dbReference>
<dbReference type="KEGG" id="dqu:106740560"/>
<dbReference type="InterPro" id="IPR036928">
    <property type="entry name" value="AS_sf"/>
</dbReference>
<feature type="domain" description="Amidase" evidence="4">
    <location>
        <begin position="62"/>
        <end position="504"/>
    </location>
</feature>
<evidence type="ECO:0000313" key="6">
    <source>
        <dbReference type="RefSeq" id="XP_014467217.1"/>
    </source>
</evidence>
<reference evidence="6 7" key="1">
    <citation type="submission" date="2025-04" db="UniProtKB">
        <authorList>
            <consortium name="RefSeq"/>
        </authorList>
    </citation>
    <scope>IDENTIFICATION</scope>
</reference>
<protein>
    <submittedName>
        <fullName evidence="6">Fatty-acid amide hydrolase 2-B-like isoform X1</fullName>
    </submittedName>
    <submittedName>
        <fullName evidence="7">Fatty-acid amide hydrolase 2-B-like isoform X2</fullName>
    </submittedName>
</protein>